<name>A0A098ENH2_9BACL</name>
<dbReference type="Gene3D" id="3.30.530.20">
    <property type="match status" value="1"/>
</dbReference>
<sequence>MAKWKKEILIDAPIEQVWQLFMDRNVKRIMPKVEEHLLLEKEDDTLGAKHSQSYYAGSQLESYLVETIAFDDTPERKHKAVKFEMSGMFEVEYRYTLEKVNDNQTKFIYEGSNKGTNMTGKAMLLAGSKRKREETVQAFMDRVQQESMKA</sequence>
<reference evidence="1 2" key="1">
    <citation type="submission" date="2014-09" db="EMBL/GenBank/DDBJ databases">
        <authorList>
            <person name="Urmite Genomes Urmite Genomes"/>
        </authorList>
    </citation>
    <scope>NUCLEOTIDE SEQUENCE [LARGE SCALE GENOMIC DNA]</scope>
    <source>
        <strain evidence="1 2">ES2</strain>
    </source>
</reference>
<evidence type="ECO:0000313" key="2">
    <source>
        <dbReference type="Proteomes" id="UP000043699"/>
    </source>
</evidence>
<dbReference type="Proteomes" id="UP000043699">
    <property type="component" value="Unassembled WGS sequence"/>
</dbReference>
<dbReference type="SUPFAM" id="SSF55961">
    <property type="entry name" value="Bet v1-like"/>
    <property type="match status" value="1"/>
</dbReference>
<evidence type="ECO:0008006" key="3">
    <source>
        <dbReference type="Google" id="ProtNLM"/>
    </source>
</evidence>
<evidence type="ECO:0000313" key="1">
    <source>
        <dbReference type="EMBL" id="CEG22851.1"/>
    </source>
</evidence>
<dbReference type="RefSeq" id="WP_052651668.1">
    <property type="nucleotide sequence ID" value="NZ_CCXS01000001.1"/>
</dbReference>
<proteinExistence type="predicted"/>
<dbReference type="EMBL" id="CCXS01000001">
    <property type="protein sequence ID" value="CEG22851.1"/>
    <property type="molecule type" value="Genomic_DNA"/>
</dbReference>
<keyword evidence="2" id="KW-1185">Reference proteome</keyword>
<dbReference type="AlphaFoldDB" id="A0A098ENH2"/>
<protein>
    <recommendedName>
        <fullName evidence="3">Polyketide cyclase / dehydrase and lipid transport</fullName>
    </recommendedName>
</protein>
<organism evidence="1 2">
    <name type="scientific">Planococcus massiliensis</name>
    <dbReference type="NCBI Taxonomy" id="1499687"/>
    <lineage>
        <taxon>Bacteria</taxon>
        <taxon>Bacillati</taxon>
        <taxon>Bacillota</taxon>
        <taxon>Bacilli</taxon>
        <taxon>Bacillales</taxon>
        <taxon>Caryophanaceae</taxon>
        <taxon>Planococcus</taxon>
    </lineage>
</organism>
<dbReference type="STRING" id="1499687.BN1080_01786"/>
<dbReference type="CDD" id="cd07812">
    <property type="entry name" value="SRPBCC"/>
    <property type="match status" value="1"/>
</dbReference>
<dbReference type="InterPro" id="IPR023393">
    <property type="entry name" value="START-like_dom_sf"/>
</dbReference>
<accession>A0A098ENH2</accession>
<gene>
    <name evidence="1" type="ORF">BN1080_01786</name>
</gene>
<dbReference type="OrthoDB" id="2360771at2"/>